<dbReference type="RefSeq" id="WP_013493484.1">
    <property type="nucleotide sequence ID" value="NC_014830.1"/>
</dbReference>
<dbReference type="EMBL" id="CP002343">
    <property type="protein sequence ID" value="ADU49170.1"/>
    <property type="molecule type" value="Genomic_DNA"/>
</dbReference>
<evidence type="ECO:0008006" key="4">
    <source>
        <dbReference type="Google" id="ProtNLM"/>
    </source>
</evidence>
<dbReference type="OrthoDB" id="4926999at2"/>
<evidence type="ECO:0000313" key="2">
    <source>
        <dbReference type="EMBL" id="ADU49170.1"/>
    </source>
</evidence>
<feature type="transmembrane region" description="Helical" evidence="1">
    <location>
        <begin position="266"/>
        <end position="287"/>
    </location>
</feature>
<feature type="transmembrane region" description="Helical" evidence="1">
    <location>
        <begin position="194"/>
        <end position="212"/>
    </location>
</feature>
<organism evidence="2 3">
    <name type="scientific">Intrasporangium calvum (strain ATCC 23552 / DSM 43043 / JCM 3097 / NBRC 12989 / NCIMB 10167 / NRRL B-3866 / 7 KIP)</name>
    <dbReference type="NCBI Taxonomy" id="710696"/>
    <lineage>
        <taxon>Bacteria</taxon>
        <taxon>Bacillati</taxon>
        <taxon>Actinomycetota</taxon>
        <taxon>Actinomycetes</taxon>
        <taxon>Micrococcales</taxon>
        <taxon>Intrasporangiaceae</taxon>
        <taxon>Intrasporangium</taxon>
    </lineage>
</organism>
<reference evidence="2 3" key="1">
    <citation type="journal article" date="2010" name="Stand. Genomic Sci.">
        <title>Complete genome sequence of Intrasporangium calvum type strain (7 KIP).</title>
        <authorList>
            <person name="Del Rio T.G."/>
            <person name="Chertkov O."/>
            <person name="Yasawong M."/>
            <person name="Lucas S."/>
            <person name="Deshpande S."/>
            <person name="Cheng J.F."/>
            <person name="Detter C."/>
            <person name="Tapia R."/>
            <person name="Han C."/>
            <person name="Goodwin L."/>
            <person name="Pitluck S."/>
            <person name="Liolios K."/>
            <person name="Ivanova N."/>
            <person name="Mavromatis K."/>
            <person name="Pati A."/>
            <person name="Chen A."/>
            <person name="Palaniappan K."/>
            <person name="Land M."/>
            <person name="Hauser L."/>
            <person name="Chang Y.J."/>
            <person name="Jeffries C.D."/>
            <person name="Rohde M."/>
            <person name="Pukall R."/>
            <person name="Sikorski J."/>
            <person name="Goker M."/>
            <person name="Woyke T."/>
            <person name="Bristow J."/>
            <person name="Eisen J.A."/>
            <person name="Markowitz V."/>
            <person name="Hugenholtz P."/>
            <person name="Kyrpides N.C."/>
            <person name="Klenk H.P."/>
            <person name="Lapidus A."/>
        </authorList>
    </citation>
    <scope>NUCLEOTIDE SEQUENCE [LARGE SCALE GENOMIC DNA]</scope>
    <source>
        <strain evidence="3">ATCC 23552 / DSM 43043 / JCM 3097 / NBRC 12989 / 7 KIP</strain>
    </source>
</reference>
<keyword evidence="1" id="KW-0472">Membrane</keyword>
<evidence type="ECO:0000256" key="1">
    <source>
        <dbReference type="SAM" id="Phobius"/>
    </source>
</evidence>
<keyword evidence="3" id="KW-1185">Reference proteome</keyword>
<dbReference type="eggNOG" id="COG1277">
    <property type="taxonomic scope" value="Bacteria"/>
</dbReference>
<feature type="transmembrane region" description="Helical" evidence="1">
    <location>
        <begin position="23"/>
        <end position="41"/>
    </location>
</feature>
<dbReference type="PANTHER" id="PTHR43471">
    <property type="entry name" value="ABC TRANSPORTER PERMEASE"/>
    <property type="match status" value="1"/>
</dbReference>
<keyword evidence="1" id="KW-1133">Transmembrane helix</keyword>
<feature type="transmembrane region" description="Helical" evidence="1">
    <location>
        <begin position="73"/>
        <end position="94"/>
    </location>
</feature>
<accession>E6S8K8</accession>
<gene>
    <name evidence="2" type="ordered locus">Intca_2667</name>
</gene>
<protein>
    <recommendedName>
        <fullName evidence="4">ABC transporter permease</fullName>
    </recommendedName>
</protein>
<dbReference type="AlphaFoldDB" id="E6S8K8"/>
<dbReference type="Proteomes" id="UP000008914">
    <property type="component" value="Chromosome"/>
</dbReference>
<dbReference type="HOGENOM" id="CLU_933083_0_0_11"/>
<feature type="transmembrane region" description="Helical" evidence="1">
    <location>
        <begin position="162"/>
        <end position="182"/>
    </location>
</feature>
<dbReference type="STRING" id="710696.Intca_2667"/>
<evidence type="ECO:0000313" key="3">
    <source>
        <dbReference type="Proteomes" id="UP000008914"/>
    </source>
</evidence>
<name>E6S8K8_INTC7</name>
<feature type="transmembrane region" description="Helical" evidence="1">
    <location>
        <begin position="128"/>
        <end position="150"/>
    </location>
</feature>
<proteinExistence type="predicted"/>
<dbReference type="KEGG" id="ica:Intca_2667"/>
<keyword evidence="1" id="KW-0812">Transmembrane</keyword>
<sequence length="298" mass="31128">MTGFRATLQQEVLSARRERMPQVLLVVFLGMVSVSSLIGWLTHRTVTSVWETTRAAGLTTAPNPFAHAASLSYVTNVVIYVILIGALLAIVLGVSSTLRSRKSRTTDLVLSRPVDVAVHLGAKLTGMAIWLATILTAAAVLTWASIALIARAALGAGDTVRLASFFGLAWVFLLVFVVVGMLSGIHSRRETSALLLPIVGWSVITFVLPQLGTAALPVSLLNPVAAVPVQGGAFALVQQIVGPLALGEQFKTLSGAALGTGGSSSLGLAATAIVTALAAGLLVLLATKRDHLRRDLRD</sequence>